<dbReference type="InterPro" id="IPR011009">
    <property type="entry name" value="Kinase-like_dom_sf"/>
</dbReference>
<dbReference type="PROSITE" id="PS00108">
    <property type="entry name" value="PROTEIN_KINASE_ST"/>
    <property type="match status" value="1"/>
</dbReference>
<dbReference type="InterPro" id="IPR051681">
    <property type="entry name" value="Ser/Thr_Kinases-Pseudokinases"/>
</dbReference>
<dbReference type="EMBL" id="JAHRIO010024898">
    <property type="protein sequence ID" value="MEQ2166668.1"/>
    <property type="molecule type" value="Genomic_DNA"/>
</dbReference>
<comment type="caution">
    <text evidence="6">The sequence shown here is derived from an EMBL/GenBank/DDBJ whole genome shotgun (WGS) entry which is preliminary data.</text>
</comment>
<evidence type="ECO:0000313" key="6">
    <source>
        <dbReference type="EMBL" id="MEQ2166668.1"/>
    </source>
</evidence>
<keyword evidence="7" id="KW-1185">Reference proteome</keyword>
<evidence type="ECO:0000256" key="3">
    <source>
        <dbReference type="ARBA" id="ARBA00022777"/>
    </source>
</evidence>
<dbReference type="InterPro" id="IPR000719">
    <property type="entry name" value="Prot_kinase_dom"/>
</dbReference>
<dbReference type="InterPro" id="IPR008271">
    <property type="entry name" value="Ser/Thr_kinase_AS"/>
</dbReference>
<protein>
    <recommendedName>
        <fullName evidence="5">Protein kinase domain-containing protein</fullName>
    </recommendedName>
</protein>
<evidence type="ECO:0000256" key="4">
    <source>
        <dbReference type="ARBA" id="ARBA00022840"/>
    </source>
</evidence>
<proteinExistence type="predicted"/>
<reference evidence="6 7" key="1">
    <citation type="submission" date="2021-06" db="EMBL/GenBank/DDBJ databases">
        <authorList>
            <person name="Palmer J.M."/>
        </authorList>
    </citation>
    <scope>NUCLEOTIDE SEQUENCE [LARGE SCALE GENOMIC DNA]</scope>
    <source>
        <strain evidence="6 7">GA_2019</strain>
        <tissue evidence="6">Muscle</tissue>
    </source>
</reference>
<dbReference type="Pfam" id="PF00069">
    <property type="entry name" value="Pkinase"/>
    <property type="match status" value="1"/>
</dbReference>
<accession>A0ABV0N5M9</accession>
<evidence type="ECO:0000256" key="2">
    <source>
        <dbReference type="ARBA" id="ARBA00022741"/>
    </source>
</evidence>
<evidence type="ECO:0000256" key="1">
    <source>
        <dbReference type="ARBA" id="ARBA00022679"/>
    </source>
</evidence>
<name>A0ABV0N5M9_9TELE</name>
<dbReference type="Gene3D" id="1.10.510.10">
    <property type="entry name" value="Transferase(Phosphotransferase) domain 1"/>
    <property type="match status" value="1"/>
</dbReference>
<evidence type="ECO:0000259" key="5">
    <source>
        <dbReference type="PROSITE" id="PS50011"/>
    </source>
</evidence>
<dbReference type="PANTHER" id="PTHR44329">
    <property type="entry name" value="SERINE/THREONINE-PROTEIN KINASE TNNI3K-RELATED"/>
    <property type="match status" value="1"/>
</dbReference>
<keyword evidence="2" id="KW-0547">Nucleotide-binding</keyword>
<sequence length="109" mass="12325">LIHFLSGMHYLHAEAPVKVIHRDLKSRNVVMTADKVLKICDFGASKFLSHTTHMTVVGTFPWMAPEVIQSLPVSETCDAYSYGVVSWLNMQSNSRNLCSIKFFIKCVHI</sequence>
<feature type="non-terminal residue" evidence="6">
    <location>
        <position position="1"/>
    </location>
</feature>
<gene>
    <name evidence="6" type="ORF">GOODEAATRI_030633</name>
</gene>
<evidence type="ECO:0000313" key="7">
    <source>
        <dbReference type="Proteomes" id="UP001476798"/>
    </source>
</evidence>
<dbReference type="SUPFAM" id="SSF56112">
    <property type="entry name" value="Protein kinase-like (PK-like)"/>
    <property type="match status" value="1"/>
</dbReference>
<dbReference type="PROSITE" id="PS50011">
    <property type="entry name" value="PROTEIN_KINASE_DOM"/>
    <property type="match status" value="1"/>
</dbReference>
<keyword evidence="1" id="KW-0808">Transferase</keyword>
<keyword evidence="4" id="KW-0067">ATP-binding</keyword>
<feature type="domain" description="Protein kinase" evidence="5">
    <location>
        <begin position="1"/>
        <end position="109"/>
    </location>
</feature>
<keyword evidence="3" id="KW-0418">Kinase</keyword>
<organism evidence="6 7">
    <name type="scientific">Goodea atripinnis</name>
    <dbReference type="NCBI Taxonomy" id="208336"/>
    <lineage>
        <taxon>Eukaryota</taxon>
        <taxon>Metazoa</taxon>
        <taxon>Chordata</taxon>
        <taxon>Craniata</taxon>
        <taxon>Vertebrata</taxon>
        <taxon>Euteleostomi</taxon>
        <taxon>Actinopterygii</taxon>
        <taxon>Neopterygii</taxon>
        <taxon>Teleostei</taxon>
        <taxon>Neoteleostei</taxon>
        <taxon>Acanthomorphata</taxon>
        <taxon>Ovalentaria</taxon>
        <taxon>Atherinomorphae</taxon>
        <taxon>Cyprinodontiformes</taxon>
        <taxon>Goodeidae</taxon>
        <taxon>Goodea</taxon>
    </lineage>
</organism>
<dbReference type="PANTHER" id="PTHR44329:SF288">
    <property type="entry name" value="MITOGEN-ACTIVATED PROTEIN KINASE KINASE KINASE 20"/>
    <property type="match status" value="1"/>
</dbReference>
<dbReference type="Proteomes" id="UP001476798">
    <property type="component" value="Unassembled WGS sequence"/>
</dbReference>